<dbReference type="AlphaFoldDB" id="B4J7Q4"/>
<keyword evidence="2" id="KW-1185">Reference proteome</keyword>
<dbReference type="InterPro" id="IPR010512">
    <property type="entry name" value="DUF1091"/>
</dbReference>
<evidence type="ECO:0000313" key="1">
    <source>
        <dbReference type="EMBL" id="EDW02202.1"/>
    </source>
</evidence>
<dbReference type="Proteomes" id="UP000001070">
    <property type="component" value="Unassembled WGS sequence"/>
</dbReference>
<sequence>MEILRPEVDLLIDFRDLRIIGRERSINGTVSLLEDLDTKIHQMSIDFHNDPNNNRQWKEMLFGVPVMDICHVTRLFIGKYGKSTIQLGVNTNLPLDGKTCPLPKGSYFVKNLLVNTDSWPDIIPYGALKANFRYYKNYKFAGGISFILDIEKKH</sequence>
<gene>
    <name evidence="1" type="primary">Dgri\GH21867</name>
    <name evidence="1" type="ORF">Dgri_GH21867</name>
</gene>
<organism evidence="2">
    <name type="scientific">Drosophila grimshawi</name>
    <name type="common">Hawaiian fruit fly</name>
    <name type="synonym">Idiomyia grimshawi</name>
    <dbReference type="NCBI Taxonomy" id="7222"/>
    <lineage>
        <taxon>Eukaryota</taxon>
        <taxon>Metazoa</taxon>
        <taxon>Ecdysozoa</taxon>
        <taxon>Arthropoda</taxon>
        <taxon>Hexapoda</taxon>
        <taxon>Insecta</taxon>
        <taxon>Pterygota</taxon>
        <taxon>Neoptera</taxon>
        <taxon>Endopterygota</taxon>
        <taxon>Diptera</taxon>
        <taxon>Brachycera</taxon>
        <taxon>Muscomorpha</taxon>
        <taxon>Ephydroidea</taxon>
        <taxon>Drosophilidae</taxon>
        <taxon>Drosophila</taxon>
        <taxon>Hawaiian Drosophila</taxon>
    </lineage>
</organism>
<dbReference type="EMBL" id="CH916367">
    <property type="protein sequence ID" value="EDW02202.1"/>
    <property type="molecule type" value="Genomic_DNA"/>
</dbReference>
<dbReference type="InParanoid" id="B4J7Q4"/>
<dbReference type="PANTHER" id="PTHR21112">
    <property type="entry name" value="CHEMOSENSORY PROTEIN A 29A-RELATED"/>
    <property type="match status" value="1"/>
</dbReference>
<dbReference type="eggNOG" id="ENOG502RTIW">
    <property type="taxonomic scope" value="Eukaryota"/>
</dbReference>
<dbReference type="PhylomeDB" id="B4J7Q4"/>
<dbReference type="KEGG" id="dgr:6560318"/>
<dbReference type="OMA" id="IMPRGYL"/>
<accession>B4J7Q4</accession>
<dbReference type="OrthoDB" id="7851871at2759"/>
<name>B4J7Q4_DROGR</name>
<reference evidence="1 2" key="1">
    <citation type="journal article" date="2007" name="Nature">
        <title>Evolution of genes and genomes on the Drosophila phylogeny.</title>
        <authorList>
            <consortium name="Drosophila 12 Genomes Consortium"/>
            <person name="Clark A.G."/>
            <person name="Eisen M.B."/>
            <person name="Smith D.R."/>
            <person name="Bergman C.M."/>
            <person name="Oliver B."/>
            <person name="Markow T.A."/>
            <person name="Kaufman T.C."/>
            <person name="Kellis M."/>
            <person name="Gelbart W."/>
            <person name="Iyer V.N."/>
            <person name="Pollard D.A."/>
            <person name="Sackton T.B."/>
            <person name="Larracuente A.M."/>
            <person name="Singh N.D."/>
            <person name="Abad J.P."/>
            <person name="Abt D.N."/>
            <person name="Adryan B."/>
            <person name="Aguade M."/>
            <person name="Akashi H."/>
            <person name="Anderson W.W."/>
            <person name="Aquadro C.F."/>
            <person name="Ardell D.H."/>
            <person name="Arguello R."/>
            <person name="Artieri C.G."/>
            <person name="Barbash D.A."/>
            <person name="Barker D."/>
            <person name="Barsanti P."/>
            <person name="Batterham P."/>
            <person name="Batzoglou S."/>
            <person name="Begun D."/>
            <person name="Bhutkar A."/>
            <person name="Blanco E."/>
            <person name="Bosak S.A."/>
            <person name="Bradley R.K."/>
            <person name="Brand A.D."/>
            <person name="Brent M.R."/>
            <person name="Brooks A.N."/>
            <person name="Brown R.H."/>
            <person name="Butlin R.K."/>
            <person name="Caggese C."/>
            <person name="Calvi B.R."/>
            <person name="Bernardo de Carvalho A."/>
            <person name="Caspi A."/>
            <person name="Castrezana S."/>
            <person name="Celniker S.E."/>
            <person name="Chang J.L."/>
            <person name="Chapple C."/>
            <person name="Chatterji S."/>
            <person name="Chinwalla A."/>
            <person name="Civetta A."/>
            <person name="Clifton S.W."/>
            <person name="Comeron J.M."/>
            <person name="Costello J.C."/>
            <person name="Coyne J.A."/>
            <person name="Daub J."/>
            <person name="David R.G."/>
            <person name="Delcher A.L."/>
            <person name="Delehaunty K."/>
            <person name="Do C.B."/>
            <person name="Ebling H."/>
            <person name="Edwards K."/>
            <person name="Eickbush T."/>
            <person name="Evans J.D."/>
            <person name="Filipski A."/>
            <person name="Findeiss S."/>
            <person name="Freyhult E."/>
            <person name="Fulton L."/>
            <person name="Fulton R."/>
            <person name="Garcia A.C."/>
            <person name="Gardiner A."/>
            <person name="Garfield D.A."/>
            <person name="Garvin B.E."/>
            <person name="Gibson G."/>
            <person name="Gilbert D."/>
            <person name="Gnerre S."/>
            <person name="Godfrey J."/>
            <person name="Good R."/>
            <person name="Gotea V."/>
            <person name="Gravely B."/>
            <person name="Greenberg A.J."/>
            <person name="Griffiths-Jones S."/>
            <person name="Gross S."/>
            <person name="Guigo R."/>
            <person name="Gustafson E.A."/>
            <person name="Haerty W."/>
            <person name="Hahn M.W."/>
            <person name="Halligan D.L."/>
            <person name="Halpern A.L."/>
            <person name="Halter G.M."/>
            <person name="Han M.V."/>
            <person name="Heger A."/>
            <person name="Hillier L."/>
            <person name="Hinrichs A.S."/>
            <person name="Holmes I."/>
            <person name="Hoskins R.A."/>
            <person name="Hubisz M.J."/>
            <person name="Hultmark D."/>
            <person name="Huntley M.A."/>
            <person name="Jaffe D.B."/>
            <person name="Jagadeeshan S."/>
            <person name="Jeck W.R."/>
            <person name="Johnson J."/>
            <person name="Jones C.D."/>
            <person name="Jordan W.C."/>
            <person name="Karpen G.H."/>
            <person name="Kataoka E."/>
            <person name="Keightley P.D."/>
            <person name="Kheradpour P."/>
            <person name="Kirkness E.F."/>
            <person name="Koerich L.B."/>
            <person name="Kristiansen K."/>
            <person name="Kudrna D."/>
            <person name="Kulathinal R.J."/>
            <person name="Kumar S."/>
            <person name="Kwok R."/>
            <person name="Lander E."/>
            <person name="Langley C.H."/>
            <person name="Lapoint R."/>
            <person name="Lazzaro B.P."/>
            <person name="Lee S.J."/>
            <person name="Levesque L."/>
            <person name="Li R."/>
            <person name="Lin C.F."/>
            <person name="Lin M.F."/>
            <person name="Lindblad-Toh K."/>
            <person name="Llopart A."/>
            <person name="Long M."/>
            <person name="Low L."/>
            <person name="Lozovsky E."/>
            <person name="Lu J."/>
            <person name="Luo M."/>
            <person name="Machado C.A."/>
            <person name="Makalowski W."/>
            <person name="Marzo M."/>
            <person name="Matsuda M."/>
            <person name="Matzkin L."/>
            <person name="McAllister B."/>
            <person name="McBride C.S."/>
            <person name="McKernan B."/>
            <person name="McKernan K."/>
            <person name="Mendez-Lago M."/>
            <person name="Minx P."/>
            <person name="Mollenhauer M.U."/>
            <person name="Montooth K."/>
            <person name="Mount S.M."/>
            <person name="Mu X."/>
            <person name="Myers E."/>
            <person name="Negre B."/>
            <person name="Newfeld S."/>
            <person name="Nielsen R."/>
            <person name="Noor M.A."/>
            <person name="O'Grady P."/>
            <person name="Pachter L."/>
            <person name="Papaceit M."/>
            <person name="Parisi M.J."/>
            <person name="Parisi M."/>
            <person name="Parts L."/>
            <person name="Pedersen J.S."/>
            <person name="Pesole G."/>
            <person name="Phillippy A.M."/>
            <person name="Ponting C.P."/>
            <person name="Pop M."/>
            <person name="Porcelli D."/>
            <person name="Powell J.R."/>
            <person name="Prohaska S."/>
            <person name="Pruitt K."/>
            <person name="Puig M."/>
            <person name="Quesneville H."/>
            <person name="Ram K.R."/>
            <person name="Rand D."/>
            <person name="Rasmussen M.D."/>
            <person name="Reed L.K."/>
            <person name="Reenan R."/>
            <person name="Reily A."/>
            <person name="Remington K.A."/>
            <person name="Rieger T.T."/>
            <person name="Ritchie M.G."/>
            <person name="Robin C."/>
            <person name="Rogers Y.H."/>
            <person name="Rohde C."/>
            <person name="Rozas J."/>
            <person name="Rubenfield M.J."/>
            <person name="Ruiz A."/>
            <person name="Russo S."/>
            <person name="Salzberg S.L."/>
            <person name="Sanchez-Gracia A."/>
            <person name="Saranga D.J."/>
            <person name="Sato H."/>
            <person name="Schaeffer S.W."/>
            <person name="Schatz M.C."/>
            <person name="Schlenke T."/>
            <person name="Schwartz R."/>
            <person name="Segarra C."/>
            <person name="Singh R.S."/>
            <person name="Sirot L."/>
            <person name="Sirota M."/>
            <person name="Sisneros N.B."/>
            <person name="Smith C.D."/>
            <person name="Smith T.F."/>
            <person name="Spieth J."/>
            <person name="Stage D.E."/>
            <person name="Stark A."/>
            <person name="Stephan W."/>
            <person name="Strausberg R.L."/>
            <person name="Strempel S."/>
            <person name="Sturgill D."/>
            <person name="Sutton G."/>
            <person name="Sutton G.G."/>
            <person name="Tao W."/>
            <person name="Teichmann S."/>
            <person name="Tobari Y.N."/>
            <person name="Tomimura Y."/>
            <person name="Tsolas J.M."/>
            <person name="Valente V.L."/>
            <person name="Venter E."/>
            <person name="Venter J.C."/>
            <person name="Vicario S."/>
            <person name="Vieira F.G."/>
            <person name="Vilella A.J."/>
            <person name="Villasante A."/>
            <person name="Walenz B."/>
            <person name="Wang J."/>
            <person name="Wasserman M."/>
            <person name="Watts T."/>
            <person name="Wilson D."/>
            <person name="Wilson R.K."/>
            <person name="Wing R.A."/>
            <person name="Wolfner M.F."/>
            <person name="Wong A."/>
            <person name="Wong G.K."/>
            <person name="Wu C.I."/>
            <person name="Wu G."/>
            <person name="Yamamoto D."/>
            <person name="Yang H.P."/>
            <person name="Yang S.P."/>
            <person name="Yorke J.A."/>
            <person name="Yoshida K."/>
            <person name="Zdobnov E."/>
            <person name="Zhang P."/>
            <person name="Zhang Y."/>
            <person name="Zimin A.V."/>
            <person name="Baldwin J."/>
            <person name="Abdouelleil A."/>
            <person name="Abdulkadir J."/>
            <person name="Abebe A."/>
            <person name="Abera B."/>
            <person name="Abreu J."/>
            <person name="Acer S.C."/>
            <person name="Aftuck L."/>
            <person name="Alexander A."/>
            <person name="An P."/>
            <person name="Anderson E."/>
            <person name="Anderson S."/>
            <person name="Arachi H."/>
            <person name="Azer M."/>
            <person name="Bachantsang P."/>
            <person name="Barry A."/>
            <person name="Bayul T."/>
            <person name="Berlin A."/>
            <person name="Bessette D."/>
            <person name="Bloom T."/>
            <person name="Blye J."/>
            <person name="Boguslavskiy L."/>
            <person name="Bonnet C."/>
            <person name="Boukhgalter B."/>
            <person name="Bourzgui I."/>
            <person name="Brown A."/>
            <person name="Cahill P."/>
            <person name="Channer S."/>
            <person name="Cheshatsang Y."/>
            <person name="Chuda L."/>
            <person name="Citroen M."/>
            <person name="Collymore A."/>
            <person name="Cooke P."/>
            <person name="Costello M."/>
            <person name="D'Aco K."/>
            <person name="Daza R."/>
            <person name="De Haan G."/>
            <person name="DeGray S."/>
            <person name="DeMaso C."/>
            <person name="Dhargay N."/>
            <person name="Dooley K."/>
            <person name="Dooley E."/>
            <person name="Doricent M."/>
            <person name="Dorje P."/>
            <person name="Dorjee K."/>
            <person name="Dupes A."/>
            <person name="Elong R."/>
            <person name="Falk J."/>
            <person name="Farina A."/>
            <person name="Faro S."/>
            <person name="Ferguson D."/>
            <person name="Fisher S."/>
            <person name="Foley C.D."/>
            <person name="Franke A."/>
            <person name="Friedrich D."/>
            <person name="Gadbois L."/>
            <person name="Gearin G."/>
            <person name="Gearin C.R."/>
            <person name="Giannoukos G."/>
            <person name="Goode T."/>
            <person name="Graham J."/>
            <person name="Grandbois E."/>
            <person name="Grewal S."/>
            <person name="Gyaltsen K."/>
            <person name="Hafez N."/>
            <person name="Hagos B."/>
            <person name="Hall J."/>
            <person name="Henson C."/>
            <person name="Hollinger A."/>
            <person name="Honan T."/>
            <person name="Huard M.D."/>
            <person name="Hughes L."/>
            <person name="Hurhula B."/>
            <person name="Husby M.E."/>
            <person name="Kamat A."/>
            <person name="Kanga B."/>
            <person name="Kashin S."/>
            <person name="Khazanovich D."/>
            <person name="Kisner P."/>
            <person name="Lance K."/>
            <person name="Lara M."/>
            <person name="Lee W."/>
            <person name="Lennon N."/>
            <person name="Letendre F."/>
            <person name="LeVine R."/>
            <person name="Lipovsky A."/>
            <person name="Liu X."/>
            <person name="Liu J."/>
            <person name="Liu S."/>
            <person name="Lokyitsang T."/>
            <person name="Lokyitsang Y."/>
            <person name="Lubonja R."/>
            <person name="Lui A."/>
            <person name="MacDonald P."/>
            <person name="Magnisalis V."/>
            <person name="Maru K."/>
            <person name="Matthews C."/>
            <person name="McCusker W."/>
            <person name="McDonough S."/>
            <person name="Mehta T."/>
            <person name="Meldrim J."/>
            <person name="Meneus L."/>
            <person name="Mihai O."/>
            <person name="Mihalev A."/>
            <person name="Mihova T."/>
            <person name="Mittelman R."/>
            <person name="Mlenga V."/>
            <person name="Montmayeur A."/>
            <person name="Mulrain L."/>
            <person name="Navidi A."/>
            <person name="Naylor J."/>
            <person name="Negash T."/>
            <person name="Nguyen T."/>
            <person name="Nguyen N."/>
            <person name="Nicol R."/>
            <person name="Norbu C."/>
            <person name="Norbu N."/>
            <person name="Novod N."/>
            <person name="O'Neill B."/>
            <person name="Osman S."/>
            <person name="Markiewicz E."/>
            <person name="Oyono O.L."/>
            <person name="Patti C."/>
            <person name="Phunkhang P."/>
            <person name="Pierre F."/>
            <person name="Priest M."/>
            <person name="Raghuraman S."/>
            <person name="Rege F."/>
            <person name="Reyes R."/>
            <person name="Rise C."/>
            <person name="Rogov P."/>
            <person name="Ross K."/>
            <person name="Ryan E."/>
            <person name="Settipalli S."/>
            <person name="Shea T."/>
            <person name="Sherpa N."/>
            <person name="Shi L."/>
            <person name="Shih D."/>
            <person name="Sparrow T."/>
            <person name="Spaulding J."/>
            <person name="Stalker J."/>
            <person name="Stange-Thomann N."/>
            <person name="Stavropoulos S."/>
            <person name="Stone C."/>
            <person name="Strader C."/>
            <person name="Tesfaye S."/>
            <person name="Thomson T."/>
            <person name="Thoulutsang Y."/>
            <person name="Thoulutsang D."/>
            <person name="Topham K."/>
            <person name="Topping I."/>
            <person name="Tsamla T."/>
            <person name="Vassiliev H."/>
            <person name="Vo A."/>
            <person name="Wangchuk T."/>
            <person name="Wangdi T."/>
            <person name="Weiand M."/>
            <person name="Wilkinson J."/>
            <person name="Wilson A."/>
            <person name="Yadav S."/>
            <person name="Young G."/>
            <person name="Yu Q."/>
            <person name="Zembek L."/>
            <person name="Zhong D."/>
            <person name="Zimmer A."/>
            <person name="Zwirko Z."/>
            <person name="Jaffe D.B."/>
            <person name="Alvarez P."/>
            <person name="Brockman W."/>
            <person name="Butler J."/>
            <person name="Chin C."/>
            <person name="Gnerre S."/>
            <person name="Grabherr M."/>
            <person name="Kleber M."/>
            <person name="Mauceli E."/>
            <person name="MacCallum I."/>
        </authorList>
    </citation>
    <scope>NUCLEOTIDE SEQUENCE [LARGE SCALE GENOMIC DNA]</scope>
    <source>
        <strain evidence="2">Tucson 15287-2541.00</strain>
    </source>
</reference>
<protein>
    <submittedName>
        <fullName evidence="1">GH21867</fullName>
    </submittedName>
</protein>
<proteinExistence type="predicted"/>
<dbReference type="Pfam" id="PF06477">
    <property type="entry name" value="DUF1091"/>
    <property type="match status" value="1"/>
</dbReference>
<evidence type="ECO:0000313" key="2">
    <source>
        <dbReference type="Proteomes" id="UP000001070"/>
    </source>
</evidence>
<dbReference type="PANTHER" id="PTHR21112:SF0">
    <property type="entry name" value="CHEMOSENSORY PROTEIN A 29A-RELATED"/>
    <property type="match status" value="1"/>
</dbReference>
<dbReference type="HOGENOM" id="CLU_115081_1_0_1"/>